<comment type="similarity">
    <text evidence="4">Belongs to the ACTMAP family.</text>
</comment>
<dbReference type="PANTHER" id="PTHR28631:SF1">
    <property type="entry name" value="ACTIN MATURATION PROTEASE"/>
    <property type="match status" value="1"/>
</dbReference>
<dbReference type="Proteomes" id="UP000678393">
    <property type="component" value="Unassembled WGS sequence"/>
</dbReference>
<evidence type="ECO:0000313" key="9">
    <source>
        <dbReference type="Proteomes" id="UP000678393"/>
    </source>
</evidence>
<feature type="non-terminal residue" evidence="8">
    <location>
        <position position="1"/>
    </location>
</feature>
<keyword evidence="9" id="KW-1185">Reference proteome</keyword>
<dbReference type="Pfam" id="PF21646">
    <property type="entry name" value="ACTMAP-like_C"/>
    <property type="match status" value="1"/>
</dbReference>
<dbReference type="PANTHER" id="PTHR28631">
    <property type="entry name" value="UPF0692 PROTEIN C19ORF54"/>
    <property type="match status" value="1"/>
</dbReference>
<keyword evidence="1" id="KW-0031">Aminopeptidase</keyword>
<reference evidence="8" key="1">
    <citation type="submission" date="2021-04" db="EMBL/GenBank/DDBJ databases">
        <authorList>
            <consortium name="Molecular Ecology Group"/>
        </authorList>
    </citation>
    <scope>NUCLEOTIDE SEQUENCE</scope>
</reference>
<organism evidence="8 9">
    <name type="scientific">Candidula unifasciata</name>
    <dbReference type="NCBI Taxonomy" id="100452"/>
    <lineage>
        <taxon>Eukaryota</taxon>
        <taxon>Metazoa</taxon>
        <taxon>Spiralia</taxon>
        <taxon>Lophotrochozoa</taxon>
        <taxon>Mollusca</taxon>
        <taxon>Gastropoda</taxon>
        <taxon>Heterobranchia</taxon>
        <taxon>Euthyneura</taxon>
        <taxon>Panpulmonata</taxon>
        <taxon>Eupulmonata</taxon>
        <taxon>Stylommatophora</taxon>
        <taxon>Helicina</taxon>
        <taxon>Helicoidea</taxon>
        <taxon>Geomitridae</taxon>
        <taxon>Candidula</taxon>
    </lineage>
</organism>
<dbReference type="OrthoDB" id="198816at2759"/>
<dbReference type="EMBL" id="CAJHNH020002480">
    <property type="protein sequence ID" value="CAG5126863.1"/>
    <property type="molecule type" value="Genomic_DNA"/>
</dbReference>
<protein>
    <recommendedName>
        <fullName evidence="5">Actin maturation protease</fullName>
    </recommendedName>
    <alternativeName>
        <fullName evidence="6">Actin aminopeptidase ACTMAP</fullName>
    </alternativeName>
</protein>
<evidence type="ECO:0000256" key="6">
    <source>
        <dbReference type="ARBA" id="ARBA00034908"/>
    </source>
</evidence>
<comment type="catalytic activity">
    <reaction evidence="7">
        <text>N-terminal N(alpha)-acetyl-L-cysteinyl-L-aspartyl-[protein] + H2O = N-terminal L-aspartyl-[protein] + N-acetyl-L-cysteine</text>
        <dbReference type="Rhea" id="RHEA:74579"/>
        <dbReference type="Rhea" id="RHEA-COMP:12669"/>
        <dbReference type="Rhea" id="RHEA-COMP:18395"/>
        <dbReference type="ChEBI" id="CHEBI:15377"/>
        <dbReference type="ChEBI" id="CHEBI:64720"/>
        <dbReference type="ChEBI" id="CHEBI:78236"/>
        <dbReference type="ChEBI" id="CHEBI:193599"/>
    </reaction>
    <physiologicalReaction direction="left-to-right" evidence="7">
        <dbReference type="Rhea" id="RHEA:74580"/>
    </physiologicalReaction>
</comment>
<evidence type="ECO:0000256" key="4">
    <source>
        <dbReference type="ARBA" id="ARBA00034725"/>
    </source>
</evidence>
<dbReference type="AlphaFoldDB" id="A0A8S3ZBZ0"/>
<name>A0A8S3ZBZ0_9EUPU</name>
<dbReference type="GO" id="GO:0004177">
    <property type="term" value="F:aminopeptidase activity"/>
    <property type="evidence" value="ECO:0007669"/>
    <property type="project" value="UniProtKB-KW"/>
</dbReference>
<keyword evidence="3" id="KW-0378">Hydrolase</keyword>
<dbReference type="GO" id="GO:0006508">
    <property type="term" value="P:proteolysis"/>
    <property type="evidence" value="ECO:0007669"/>
    <property type="project" value="UniProtKB-KW"/>
</dbReference>
<comment type="caution">
    <text evidence="8">The sequence shown here is derived from an EMBL/GenBank/DDBJ whole genome shotgun (WGS) entry which is preliminary data.</text>
</comment>
<evidence type="ECO:0000256" key="2">
    <source>
        <dbReference type="ARBA" id="ARBA00022670"/>
    </source>
</evidence>
<evidence type="ECO:0000256" key="3">
    <source>
        <dbReference type="ARBA" id="ARBA00022801"/>
    </source>
</evidence>
<gene>
    <name evidence="8" type="ORF">CUNI_LOCUS12421</name>
</gene>
<sequence length="320" mass="35562">NPMHQTSPLFQQNPVPPPPVLLSAKNASSISPSPFNSGGTRLSEPYFSVAEESKKACHNFFCMKRLSEADNHGYIFLFSCYPVHPVIQCGPTCGMVALAMASELVGDGCVTTEEILSEATKREFSKSGEMFSASAMQELASHFLPCQTECLRLQHTESPSWYHGRELIEQLANRNIALVPYDADRNHAPCQKLGHKAHWALLTGFFIAFRDPDVPEEFLRHCEREPDTPSIYYWPTNPDASLCNQLTDLVLENKADVLVLGRHGKCKYTGLWPLKDLVLSNANLVEVSPERTSDVYVIPYGGLDAGLRSQVVIIHSNIKS</sequence>
<evidence type="ECO:0000256" key="5">
    <source>
        <dbReference type="ARBA" id="ARBA00034848"/>
    </source>
</evidence>
<evidence type="ECO:0000256" key="1">
    <source>
        <dbReference type="ARBA" id="ARBA00022438"/>
    </source>
</evidence>
<dbReference type="InterPro" id="IPR040043">
    <property type="entry name" value="ACTMAP"/>
</dbReference>
<evidence type="ECO:0000256" key="7">
    <source>
        <dbReference type="ARBA" id="ARBA00049041"/>
    </source>
</evidence>
<accession>A0A8S3ZBZ0</accession>
<keyword evidence="2" id="KW-0645">Protease</keyword>
<proteinExistence type="inferred from homology"/>
<evidence type="ECO:0000313" key="8">
    <source>
        <dbReference type="EMBL" id="CAG5126863.1"/>
    </source>
</evidence>